<dbReference type="Proteomes" id="UP000027471">
    <property type="component" value="Unassembled WGS sequence"/>
</dbReference>
<name>A0A074JZE5_9RHOB</name>
<protein>
    <submittedName>
        <fullName evidence="1">Uncharacterized protein</fullName>
    </submittedName>
</protein>
<keyword evidence="2" id="KW-1185">Reference proteome</keyword>
<dbReference type="eggNOG" id="COG1216">
    <property type="taxonomic scope" value="Bacteria"/>
</dbReference>
<proteinExistence type="predicted"/>
<dbReference type="OrthoDB" id="5148555at2"/>
<dbReference type="AlphaFoldDB" id="A0A074JZE5"/>
<dbReference type="SUPFAM" id="SSF53448">
    <property type="entry name" value="Nucleotide-diphospho-sugar transferases"/>
    <property type="match status" value="1"/>
</dbReference>
<sequence length="601" mass="67321">MLDSPIFPLQALLWPELGVSTEQDLYAKLQGPVRFCGAAQNLTFGPDGVADFGTAANLFNLGKWRRECGLKTLGLRVEGQGPFELTVFQSDSEHPSRCIAKDIVNLAKDHPFQIDLSPFLLPGQLGVVHFVLKSLGEGDVSDAVWETHDPPLRNPSLTLSITTFKREAAVQASVARFESFMTKTARASRFHLLVVDNGRSANIKPSAHVTPIDNDNLGGSGGFARGLYEAELRGATHCLFMDDDAAVHMGAMERVWAFLAYAQDESTAIVGSLTMANPRWALWESGATFDSSCRPQWLGTDLRDFPQVLAMEIGSTLPKPHNFYGGWWFFAFPIASAAHKPFPFFVRGDDVSFSLANRFNLVTLPGVICFQDADFSDKESLQTLYLDLRSHLIHHLALATMDIGLKRTLRIPAWFFARSMMQLHYESVEALNLALEDVLRGPEFFAANADMTERRATIAKLRKTEAWGPLIGDPPVSKRRFDPRSNRFWRALMKYSLNGHLLPFFGFWGNHVTLKSGQRGALHEIWGAARITYVSADGSQSFTVRHSKRAALRQGLRMTKNEIALARRYHDLKAQWQKGYVALTSWSFWMKKFGQDAPKHR</sequence>
<reference evidence="1 2" key="1">
    <citation type="journal article" date="2015" name="Antonie Van Leeuwenhoek">
        <title>Thioclava indica sp. nov., isolated from surface seawater of the Indian Ocean.</title>
        <authorList>
            <person name="Liu Y."/>
            <person name="Lai Q."/>
            <person name="Du J."/>
            <person name="Xu H."/>
            <person name="Jiang L."/>
            <person name="Shao Z."/>
        </authorList>
    </citation>
    <scope>NUCLEOTIDE SEQUENCE [LARGE SCALE GENOMIC DNA]</scope>
    <source>
        <strain evidence="1 2">DT23-4</strain>
    </source>
</reference>
<accession>A0A074JZE5</accession>
<gene>
    <name evidence="1" type="ORF">DT23_09415</name>
</gene>
<dbReference type="STRING" id="1353528.DT23_09415"/>
<dbReference type="RefSeq" id="WP_051696992.1">
    <property type="nucleotide sequence ID" value="NZ_AUNB01000002.1"/>
</dbReference>
<comment type="caution">
    <text evidence="1">The sequence shown here is derived from an EMBL/GenBank/DDBJ whole genome shotgun (WGS) entry which is preliminary data.</text>
</comment>
<evidence type="ECO:0000313" key="2">
    <source>
        <dbReference type="Proteomes" id="UP000027471"/>
    </source>
</evidence>
<evidence type="ECO:0000313" key="1">
    <source>
        <dbReference type="EMBL" id="KEO61300.1"/>
    </source>
</evidence>
<organism evidence="1 2">
    <name type="scientific">Thioclava indica</name>
    <dbReference type="NCBI Taxonomy" id="1353528"/>
    <lineage>
        <taxon>Bacteria</taxon>
        <taxon>Pseudomonadati</taxon>
        <taxon>Pseudomonadota</taxon>
        <taxon>Alphaproteobacteria</taxon>
        <taxon>Rhodobacterales</taxon>
        <taxon>Paracoccaceae</taxon>
        <taxon>Thioclava</taxon>
    </lineage>
</organism>
<dbReference type="Gene3D" id="3.90.550.60">
    <property type="match status" value="1"/>
</dbReference>
<dbReference type="EMBL" id="AUNB01000002">
    <property type="protein sequence ID" value="KEO61300.1"/>
    <property type="molecule type" value="Genomic_DNA"/>
</dbReference>
<dbReference type="InterPro" id="IPR029044">
    <property type="entry name" value="Nucleotide-diphossugar_trans"/>
</dbReference>